<evidence type="ECO:0000256" key="1">
    <source>
        <dbReference type="SAM" id="MobiDB-lite"/>
    </source>
</evidence>
<sequence>MKKLNALIIASMTGLALAGGFFFAGTASAEDYRHPPEMQQDNGRPQVHKEKKHVEKKQKVHKDKKDREEMRDKKDQGPQRKLKPWEEKYYEQHPEARERDAKKGNPEKRNVEDDDGMTWHRL</sequence>
<dbReference type="Proteomes" id="UP000003277">
    <property type="component" value="Unassembled WGS sequence"/>
</dbReference>
<name>H1D2C8_9FIRM</name>
<comment type="caution">
    <text evidence="3">The sequence shown here is derived from an EMBL/GenBank/DDBJ whole genome shotgun (WGS) entry which is preliminary data.</text>
</comment>
<feature type="compositionally biased region" description="Basic and acidic residues" evidence="1">
    <location>
        <begin position="63"/>
        <end position="111"/>
    </location>
</feature>
<keyword evidence="4" id="KW-1185">Reference proteome</keyword>
<feature type="chain" id="PRO_5038957532" evidence="2">
    <location>
        <begin position="19"/>
        <end position="122"/>
    </location>
</feature>
<dbReference type="RefSeq" id="WP_008860260.1">
    <property type="nucleotide sequence ID" value="NZ_JH591189.1"/>
</dbReference>
<dbReference type="PATRIC" id="fig|742743.3.peg.1792"/>
<dbReference type="STRING" id="742743.HMPREF9453_01766"/>
<organism evidence="3 4">
    <name type="scientific">Dialister succinatiphilus YIT 11850</name>
    <dbReference type="NCBI Taxonomy" id="742743"/>
    <lineage>
        <taxon>Bacteria</taxon>
        <taxon>Bacillati</taxon>
        <taxon>Bacillota</taxon>
        <taxon>Negativicutes</taxon>
        <taxon>Veillonellales</taxon>
        <taxon>Veillonellaceae</taxon>
        <taxon>Dialister</taxon>
    </lineage>
</organism>
<dbReference type="HOGENOM" id="CLU_2023046_0_0_9"/>
<evidence type="ECO:0000313" key="3">
    <source>
        <dbReference type="EMBL" id="EHO62312.1"/>
    </source>
</evidence>
<accession>H1D2C8</accession>
<dbReference type="EMBL" id="ADLT01000057">
    <property type="protein sequence ID" value="EHO62312.1"/>
    <property type="molecule type" value="Genomic_DNA"/>
</dbReference>
<feature type="region of interest" description="Disordered" evidence="1">
    <location>
        <begin position="32"/>
        <end position="122"/>
    </location>
</feature>
<reference evidence="3 4" key="1">
    <citation type="submission" date="2011-11" db="EMBL/GenBank/DDBJ databases">
        <title>The Genome Sequence of Dialister succinatiphilus YIT 11850.</title>
        <authorList>
            <consortium name="The Broad Institute Genome Sequencing Platform"/>
            <person name="Earl A."/>
            <person name="Ward D."/>
            <person name="Feldgarden M."/>
            <person name="Gevers D."/>
            <person name="Morotomi M."/>
            <person name="Young S.K."/>
            <person name="Zeng Q."/>
            <person name="Gargeya S."/>
            <person name="Fitzgerald M."/>
            <person name="Haas B."/>
            <person name="Abouelleil A."/>
            <person name="Alvarado L."/>
            <person name="Arachchi H.M."/>
            <person name="Berlin A."/>
            <person name="Brown A."/>
            <person name="Chapman S.B."/>
            <person name="Dunbar C."/>
            <person name="Gearin G."/>
            <person name="Goldberg J."/>
            <person name="Griggs A."/>
            <person name="Gujja S."/>
            <person name="Heiman D."/>
            <person name="Howarth C."/>
            <person name="Lui A."/>
            <person name="MacDonald P.J.P."/>
            <person name="Montmayeur A."/>
            <person name="Murphy C."/>
            <person name="Neiman D."/>
            <person name="Pearson M."/>
            <person name="Priest M."/>
            <person name="Roberts A."/>
            <person name="Saif S."/>
            <person name="Shea T."/>
            <person name="Sisk P."/>
            <person name="Stolte C."/>
            <person name="Sykes S."/>
            <person name="Wortman J."/>
            <person name="Nusbaum C."/>
            <person name="Birren B."/>
        </authorList>
    </citation>
    <scope>NUCLEOTIDE SEQUENCE [LARGE SCALE GENOMIC DNA]</scope>
    <source>
        <strain evidence="3 4">YIT 11850</strain>
    </source>
</reference>
<evidence type="ECO:0000256" key="2">
    <source>
        <dbReference type="SAM" id="SignalP"/>
    </source>
</evidence>
<proteinExistence type="predicted"/>
<evidence type="ECO:0000313" key="4">
    <source>
        <dbReference type="Proteomes" id="UP000003277"/>
    </source>
</evidence>
<keyword evidence="2" id="KW-0732">Signal</keyword>
<gene>
    <name evidence="3" type="ORF">HMPREF9453_01766</name>
</gene>
<dbReference type="AlphaFoldDB" id="H1D2C8"/>
<feature type="signal peptide" evidence="2">
    <location>
        <begin position="1"/>
        <end position="18"/>
    </location>
</feature>
<feature type="compositionally biased region" description="Basic residues" evidence="1">
    <location>
        <begin position="49"/>
        <end position="62"/>
    </location>
</feature>
<protein>
    <submittedName>
        <fullName evidence="3">Uncharacterized protein</fullName>
    </submittedName>
</protein>